<protein>
    <submittedName>
        <fullName evidence="1">Uncharacterized protein</fullName>
    </submittedName>
</protein>
<gene>
    <name evidence="1" type="ORF">RSOLAG22IIIB_09137</name>
</gene>
<dbReference type="AlphaFoldDB" id="A0A0K6FX04"/>
<accession>A0A0K6FX04</accession>
<organism evidence="1 2">
    <name type="scientific">Rhizoctonia solani</name>
    <dbReference type="NCBI Taxonomy" id="456999"/>
    <lineage>
        <taxon>Eukaryota</taxon>
        <taxon>Fungi</taxon>
        <taxon>Dikarya</taxon>
        <taxon>Basidiomycota</taxon>
        <taxon>Agaricomycotina</taxon>
        <taxon>Agaricomycetes</taxon>
        <taxon>Cantharellales</taxon>
        <taxon>Ceratobasidiaceae</taxon>
        <taxon>Rhizoctonia</taxon>
    </lineage>
</organism>
<evidence type="ECO:0000313" key="1">
    <source>
        <dbReference type="EMBL" id="CUA70800.1"/>
    </source>
</evidence>
<reference evidence="1 2" key="1">
    <citation type="submission" date="2015-07" db="EMBL/GenBank/DDBJ databases">
        <authorList>
            <person name="Noorani M."/>
        </authorList>
    </citation>
    <scope>NUCLEOTIDE SEQUENCE [LARGE SCALE GENOMIC DNA]</scope>
    <source>
        <strain evidence="1">BBA 69670</strain>
    </source>
</reference>
<proteinExistence type="predicted"/>
<sequence>MIAEKLAELNAYLQSHVVADNQQFGRLSANIFPWLEAATQNLPQLITEQAQHLRNMRKRAYWEERVNHSRSLNSTARQDIDLLFALPLPNGGYPAKGEFPGTLGEFMNLDGPALTALLKLYELPHQDQVTDPRSTLASYFSIPI</sequence>
<dbReference type="InterPro" id="IPR012917">
    <property type="entry name" value="DUF3294"/>
</dbReference>
<keyword evidence="2" id="KW-1185">Reference proteome</keyword>
<evidence type="ECO:0000313" key="2">
    <source>
        <dbReference type="Proteomes" id="UP000044841"/>
    </source>
</evidence>
<dbReference type="Proteomes" id="UP000044841">
    <property type="component" value="Unassembled WGS sequence"/>
</dbReference>
<dbReference type="EMBL" id="CYGV01001198">
    <property type="protein sequence ID" value="CUA70800.1"/>
    <property type="molecule type" value="Genomic_DNA"/>
</dbReference>
<dbReference type="Pfam" id="PF07957">
    <property type="entry name" value="DUF3294"/>
    <property type="match status" value="1"/>
</dbReference>
<name>A0A0K6FX04_9AGAM</name>